<reference evidence="1 2" key="1">
    <citation type="submission" date="2024-09" db="EMBL/GenBank/DDBJ databases">
        <title>Chromosome-scale assembly of Riccia sorocarpa.</title>
        <authorList>
            <person name="Paukszto L."/>
        </authorList>
    </citation>
    <scope>NUCLEOTIDE SEQUENCE [LARGE SCALE GENOMIC DNA]</scope>
    <source>
        <strain evidence="1">LP-2024</strain>
        <tissue evidence="1">Aerial parts of the thallus</tissue>
    </source>
</reference>
<protein>
    <submittedName>
        <fullName evidence="1">Uncharacterized protein</fullName>
    </submittedName>
</protein>
<dbReference type="EMBL" id="JBJQOH010000006">
    <property type="protein sequence ID" value="KAL3684970.1"/>
    <property type="molecule type" value="Genomic_DNA"/>
</dbReference>
<gene>
    <name evidence="1" type="ORF">R1sor_002992</name>
</gene>
<keyword evidence="2" id="KW-1185">Reference proteome</keyword>
<proteinExistence type="predicted"/>
<sequence>MRELQVEIASIREEAAREAWQCKESAIAEARQIRNSAFVESEAILNNTRRGLEIGSGHCSCGVLLQESRDTAKEVVGQSWAEASLLMEGAQRETLAANVVADQIVECARVAAAEFQAQAQMTANEILRNARERERSVLERSYRRSTRERDAARKREDYWKEKALRSSRGLRCELGVSRTARTARGVASELVELFSKKTARFDISTKRSVCEKFWSLPRLNDYHPASTGSAKLDRSVAQSFLGLKKALKKIKGAQKNDHRNTKHNSLVALAGNAVVQGRYQTTLAKALRIKRTNVYRAAKTRALLESDDATKFPIGQRRERSDKISAEVRAVVEAFWVAKSRVSPQMKDQVRRHISKGVYETNSAYWLEDTEVEVYLASQSTGK</sequence>
<organism evidence="1 2">
    <name type="scientific">Riccia sorocarpa</name>
    <dbReference type="NCBI Taxonomy" id="122646"/>
    <lineage>
        <taxon>Eukaryota</taxon>
        <taxon>Viridiplantae</taxon>
        <taxon>Streptophyta</taxon>
        <taxon>Embryophyta</taxon>
        <taxon>Marchantiophyta</taxon>
        <taxon>Marchantiopsida</taxon>
        <taxon>Marchantiidae</taxon>
        <taxon>Marchantiales</taxon>
        <taxon>Ricciaceae</taxon>
        <taxon>Riccia</taxon>
    </lineage>
</organism>
<evidence type="ECO:0000313" key="2">
    <source>
        <dbReference type="Proteomes" id="UP001633002"/>
    </source>
</evidence>
<dbReference type="Proteomes" id="UP001633002">
    <property type="component" value="Unassembled WGS sequence"/>
</dbReference>
<dbReference type="AlphaFoldDB" id="A0ABD3H3R6"/>
<evidence type="ECO:0000313" key="1">
    <source>
        <dbReference type="EMBL" id="KAL3684970.1"/>
    </source>
</evidence>
<name>A0ABD3H3R6_9MARC</name>
<comment type="caution">
    <text evidence="1">The sequence shown here is derived from an EMBL/GenBank/DDBJ whole genome shotgun (WGS) entry which is preliminary data.</text>
</comment>
<accession>A0ABD3H3R6</accession>